<gene>
    <name evidence="3" type="ORF">SAMN02745148_03732</name>
</gene>
<accession>A0A1M5F727</accession>
<dbReference type="SUPFAM" id="SSF57868">
    <property type="entry name" value="Metallothionein"/>
    <property type="match status" value="1"/>
</dbReference>
<proteinExistence type="predicted"/>
<evidence type="ECO:0000256" key="1">
    <source>
        <dbReference type="ARBA" id="ARBA00022723"/>
    </source>
</evidence>
<dbReference type="AlphaFoldDB" id="A0A1M5F727"/>
<name>A0A1M5F727_9GAMM</name>
<reference evidence="3 4" key="1">
    <citation type="submission" date="2016-11" db="EMBL/GenBank/DDBJ databases">
        <authorList>
            <person name="Jaros S."/>
            <person name="Januszkiewicz K."/>
            <person name="Wedrychowicz H."/>
        </authorList>
    </citation>
    <scope>NUCLEOTIDE SEQUENCE [LARGE SCALE GENOMIC DNA]</scope>
    <source>
        <strain evidence="3 4">DSM 19980</strain>
    </source>
</reference>
<dbReference type="InterPro" id="IPR000518">
    <property type="entry name" value="Metalthion_fam14_prok"/>
</dbReference>
<dbReference type="Pfam" id="PF02069">
    <property type="entry name" value="Metallothio_Pro"/>
    <property type="match status" value="1"/>
</dbReference>
<dbReference type="InterPro" id="IPR017854">
    <property type="entry name" value="Metalthion_dom_sf"/>
</dbReference>
<evidence type="ECO:0000256" key="2">
    <source>
        <dbReference type="ARBA" id="ARBA00022851"/>
    </source>
</evidence>
<dbReference type="STRING" id="1121942.SAMN02745148_03732"/>
<evidence type="ECO:0000313" key="3">
    <source>
        <dbReference type="EMBL" id="SHF87297.1"/>
    </source>
</evidence>
<keyword evidence="1" id="KW-0479">Metal-binding</keyword>
<sequence length="55" mass="5635">MADSQTCACPDCNCEVDTDNAVMSDGQAYCCDACASGHPNGIKCKHEDCGCGQSA</sequence>
<dbReference type="GO" id="GO:0046872">
    <property type="term" value="F:metal ion binding"/>
    <property type="evidence" value="ECO:0007669"/>
    <property type="project" value="UniProtKB-KW"/>
</dbReference>
<keyword evidence="2" id="KW-0480">Metal-thiolate cluster</keyword>
<organism evidence="3 4">
    <name type="scientific">Modicisalibacter ilicicola DSM 19980</name>
    <dbReference type="NCBI Taxonomy" id="1121942"/>
    <lineage>
        <taxon>Bacteria</taxon>
        <taxon>Pseudomonadati</taxon>
        <taxon>Pseudomonadota</taxon>
        <taxon>Gammaproteobacteria</taxon>
        <taxon>Oceanospirillales</taxon>
        <taxon>Halomonadaceae</taxon>
        <taxon>Modicisalibacter</taxon>
    </lineage>
</organism>
<dbReference type="Gene3D" id="2.30.170.10">
    <property type="match status" value="1"/>
</dbReference>
<dbReference type="Proteomes" id="UP000184346">
    <property type="component" value="Unassembled WGS sequence"/>
</dbReference>
<dbReference type="EMBL" id="FQUJ01000033">
    <property type="protein sequence ID" value="SHF87297.1"/>
    <property type="molecule type" value="Genomic_DNA"/>
</dbReference>
<evidence type="ECO:0000313" key="4">
    <source>
        <dbReference type="Proteomes" id="UP000184346"/>
    </source>
</evidence>
<protein>
    <submittedName>
        <fullName evidence="3">Metallothionein</fullName>
    </submittedName>
</protein>
<keyword evidence="4" id="KW-1185">Reference proteome</keyword>
<dbReference type="RefSeq" id="WP_072825707.1">
    <property type="nucleotide sequence ID" value="NZ_FQUJ01000033.1"/>
</dbReference>
<dbReference type="OrthoDB" id="468089at2"/>